<dbReference type="CDD" id="cd00555">
    <property type="entry name" value="Maf"/>
    <property type="match status" value="1"/>
</dbReference>
<dbReference type="EMBL" id="ABVQ01000035">
    <property type="protein sequence ID" value="EEC57980.1"/>
    <property type="molecule type" value="Genomic_DNA"/>
</dbReference>
<feature type="active site" description="Proton acceptor" evidence="3">
    <location>
        <position position="73"/>
    </location>
</feature>
<dbReference type="SUPFAM" id="SSF52972">
    <property type="entry name" value="ITPase-like"/>
    <property type="match status" value="1"/>
</dbReference>
<comment type="similarity">
    <text evidence="3">Belongs to the Maf family. YhdE subfamily.</text>
</comment>
<dbReference type="NCBIfam" id="TIGR00172">
    <property type="entry name" value="maf"/>
    <property type="match status" value="1"/>
</dbReference>
<comment type="subcellular location">
    <subcellularLocation>
        <location evidence="3">Cytoplasm</location>
    </subcellularLocation>
</comment>
<dbReference type="PIRSF" id="PIRSF006305">
    <property type="entry name" value="Maf"/>
    <property type="match status" value="1"/>
</dbReference>
<dbReference type="GO" id="GO:0009117">
    <property type="term" value="P:nucleotide metabolic process"/>
    <property type="evidence" value="ECO:0007669"/>
    <property type="project" value="UniProtKB-KW"/>
</dbReference>
<evidence type="ECO:0000256" key="3">
    <source>
        <dbReference type="HAMAP-Rule" id="MF_00528"/>
    </source>
</evidence>
<keyword evidence="3" id="KW-0963">Cytoplasm</keyword>
<accession>B7AQK8</accession>
<dbReference type="AlphaFoldDB" id="B7AQK8"/>
<protein>
    <recommendedName>
        <fullName evidence="3">dTTP/UTP pyrophosphatase</fullName>
        <shortName evidence="3">dTTPase/UTPase</shortName>
        <ecNumber evidence="3">3.6.1.9</ecNumber>
    </recommendedName>
    <alternativeName>
        <fullName evidence="3">Nucleoside triphosphate pyrophosphatase</fullName>
    </alternativeName>
    <alternativeName>
        <fullName evidence="3">Nucleotide pyrophosphatase</fullName>
        <shortName evidence="3">Nucleotide PPase</shortName>
    </alternativeName>
</protein>
<feature type="site" description="Important for substrate specificity" evidence="3">
    <location>
        <position position="14"/>
    </location>
</feature>
<keyword evidence="5" id="KW-1185">Reference proteome</keyword>
<dbReference type="EC" id="3.6.1.9" evidence="3"/>
<dbReference type="Proteomes" id="UP000003136">
    <property type="component" value="Unassembled WGS sequence"/>
</dbReference>
<dbReference type="HOGENOM" id="CLU_040416_0_0_9"/>
<name>B7AQK8_9FIRM</name>
<dbReference type="STRING" id="483218.BACPEC_00965"/>
<keyword evidence="2 3" id="KW-0378">Hydrolase</keyword>
<comment type="cofactor">
    <cofactor evidence="1 3">
        <name>a divalent metal cation</name>
        <dbReference type="ChEBI" id="CHEBI:60240"/>
    </cofactor>
</comment>
<evidence type="ECO:0000313" key="5">
    <source>
        <dbReference type="Proteomes" id="UP000003136"/>
    </source>
</evidence>
<dbReference type="GO" id="GO:0036221">
    <property type="term" value="F:UTP diphosphatase activity"/>
    <property type="evidence" value="ECO:0007669"/>
    <property type="project" value="RHEA"/>
</dbReference>
<comment type="catalytic activity">
    <reaction evidence="3">
        <text>dTTP + H2O = dTMP + diphosphate + H(+)</text>
        <dbReference type="Rhea" id="RHEA:28534"/>
        <dbReference type="ChEBI" id="CHEBI:15377"/>
        <dbReference type="ChEBI" id="CHEBI:15378"/>
        <dbReference type="ChEBI" id="CHEBI:33019"/>
        <dbReference type="ChEBI" id="CHEBI:37568"/>
        <dbReference type="ChEBI" id="CHEBI:63528"/>
        <dbReference type="EC" id="3.6.1.9"/>
    </reaction>
</comment>
<comment type="caution">
    <text evidence="3">Lacks conserved residue(s) required for the propagation of feature annotation.</text>
</comment>
<dbReference type="InterPro" id="IPR003697">
    <property type="entry name" value="Maf-like"/>
</dbReference>
<evidence type="ECO:0000256" key="1">
    <source>
        <dbReference type="ARBA" id="ARBA00001968"/>
    </source>
</evidence>
<dbReference type="PANTHER" id="PTHR43213:SF5">
    <property type="entry name" value="BIFUNCTIONAL DTTP_UTP PYROPHOSPHATASE_METHYLTRANSFERASE PROTEIN-RELATED"/>
    <property type="match status" value="1"/>
</dbReference>
<dbReference type="eggNOG" id="COG0424">
    <property type="taxonomic scope" value="Bacteria"/>
</dbReference>
<evidence type="ECO:0000313" key="4">
    <source>
        <dbReference type="EMBL" id="EEC57980.1"/>
    </source>
</evidence>
<dbReference type="GO" id="GO:0005737">
    <property type="term" value="C:cytoplasm"/>
    <property type="evidence" value="ECO:0007669"/>
    <property type="project" value="UniProtKB-SubCell"/>
</dbReference>
<dbReference type="Gene3D" id="3.90.950.10">
    <property type="match status" value="1"/>
</dbReference>
<organism evidence="4 5">
    <name type="scientific">[Bacteroides] pectinophilus ATCC 43243</name>
    <dbReference type="NCBI Taxonomy" id="483218"/>
    <lineage>
        <taxon>Bacteria</taxon>
        <taxon>Bacillati</taxon>
        <taxon>Bacillota</taxon>
        <taxon>Clostridia</taxon>
        <taxon>Eubacteriales</taxon>
    </lineage>
</organism>
<comment type="function">
    <text evidence="3">Nucleoside triphosphate pyrophosphatase that hydrolyzes dTTP and UTP. May have a dual role in cell division arrest and in preventing the incorporation of modified nucleotides into cellular nucleic acids.</text>
</comment>
<proteinExistence type="inferred from homology"/>
<sequence>MKPDRIVLASGSPRRKQLLEQVGMKFDIIVSDVEEIVTKTLPKDVVCELSAQKAQAVYDRLEDTKNVLVIGADTVVSAENRILGKPHDRDDAFRMLKLIQGESHSVFTGVTLIHNDTAETFAVETKVHVMPMTDEQIYAYIDTKEPMDKAGAYGIQGRFAAYVSGIDGDYNNVVGLPVAAICDKLRSDGYEI</sequence>
<evidence type="ECO:0000256" key="2">
    <source>
        <dbReference type="ARBA" id="ARBA00022801"/>
    </source>
</evidence>
<keyword evidence="3" id="KW-0546">Nucleotide metabolism</keyword>
<reference evidence="4 5" key="1">
    <citation type="submission" date="2008-11" db="EMBL/GenBank/DDBJ databases">
        <title>Draft genome sequence of Bacteroides pectinophilus (ATCC 43243).</title>
        <authorList>
            <person name="Sudarsanam P."/>
            <person name="Ley R."/>
            <person name="Guruge J."/>
            <person name="Turnbaugh P.J."/>
            <person name="Mahowald M."/>
            <person name="Liep D."/>
            <person name="Gordon J."/>
        </authorList>
    </citation>
    <scope>NUCLEOTIDE SEQUENCE [LARGE SCALE GENOMIC DNA]</scope>
    <source>
        <strain evidence="4 5">ATCC 43243</strain>
    </source>
</reference>
<dbReference type="PANTHER" id="PTHR43213">
    <property type="entry name" value="BIFUNCTIONAL DTTP/UTP PYROPHOSPHATASE/METHYLTRANSFERASE PROTEIN-RELATED"/>
    <property type="match status" value="1"/>
</dbReference>
<feature type="site" description="Important for substrate specificity" evidence="3">
    <location>
        <position position="156"/>
    </location>
</feature>
<dbReference type="InterPro" id="IPR029001">
    <property type="entry name" value="ITPase-like_fam"/>
</dbReference>
<comment type="catalytic activity">
    <reaction evidence="3">
        <text>UTP + H2O = UMP + diphosphate + H(+)</text>
        <dbReference type="Rhea" id="RHEA:29395"/>
        <dbReference type="ChEBI" id="CHEBI:15377"/>
        <dbReference type="ChEBI" id="CHEBI:15378"/>
        <dbReference type="ChEBI" id="CHEBI:33019"/>
        <dbReference type="ChEBI" id="CHEBI:46398"/>
        <dbReference type="ChEBI" id="CHEBI:57865"/>
        <dbReference type="EC" id="3.6.1.9"/>
    </reaction>
</comment>
<dbReference type="HAMAP" id="MF_00528">
    <property type="entry name" value="Maf"/>
    <property type="match status" value="1"/>
</dbReference>
<gene>
    <name evidence="4" type="ORF">BACPEC_00965</name>
</gene>
<dbReference type="Pfam" id="PF02545">
    <property type="entry name" value="Maf"/>
    <property type="match status" value="1"/>
</dbReference>
<feature type="site" description="Important for substrate specificity" evidence="3">
    <location>
        <position position="74"/>
    </location>
</feature>
<reference evidence="4 5" key="2">
    <citation type="submission" date="2008-11" db="EMBL/GenBank/DDBJ databases">
        <authorList>
            <person name="Fulton L."/>
            <person name="Clifton S."/>
            <person name="Fulton B."/>
            <person name="Xu J."/>
            <person name="Minx P."/>
            <person name="Pepin K.H."/>
            <person name="Johnson M."/>
            <person name="Bhonagiri V."/>
            <person name="Nash W.E."/>
            <person name="Mardis E.R."/>
            <person name="Wilson R.K."/>
        </authorList>
    </citation>
    <scope>NUCLEOTIDE SEQUENCE [LARGE SCALE GENOMIC DNA]</scope>
    <source>
        <strain evidence="4 5">ATCC 43243</strain>
    </source>
</reference>
<dbReference type="GO" id="GO:0036218">
    <property type="term" value="F:dTTP diphosphatase activity"/>
    <property type="evidence" value="ECO:0007669"/>
    <property type="project" value="RHEA"/>
</dbReference>